<sequence>MKSNHTHIRKTHMEQLYHTTELIGIKDKNIKILFILKHQTHLEIRAKLDYDSPRCPHCQGKCIKYDFQKSSKIPILDCQGFPTLLLLKKRRFQCKSCQKVTVAETPLVKKNCQISLPIWEKVTQLHTENMTNIAIARRLHISVSVVQRKLAQFQFEHNFTKLPKVLSWDEFSRNKGKLAFIAQNFETRSIVTILDNNRQTTIKNYFYKYPRAVRETVEVVTVDMSGSYIPIIKKLFPRAKIVLDRFHIIQHLSRAMMTTRIDIMKTFDTRSLPYRSMKNHWRILQKDSRKLSLNRFFSRTFGQTVTPREVVQKTLKFSEELKFYYELYQILLFHFQEMNSKYFFELLEDNLDLVNPAFKTVFKTFLKYKTYITNAMELPYSNAKLEATNKLIKDIKRQAFGFRNFTNFKTKIYIALNIKNERTNFVLSRCYLFVYPLQLTKSRFFLINILRAFQLLPRINYYFDDFSKSFPQLHFTHIARPHR</sequence>
<feature type="domain" description="Transposase IS204/IS1001/IS1096/IS1165 zinc-finger" evidence="2">
    <location>
        <begin position="52"/>
        <end position="97"/>
    </location>
</feature>
<dbReference type="PANTHER" id="PTHR33498">
    <property type="entry name" value="TRANSPOSASE FOR INSERTION SEQUENCE ELEMENT IS1557"/>
    <property type="match status" value="1"/>
</dbReference>
<dbReference type="InterPro" id="IPR002560">
    <property type="entry name" value="Transposase_DDE"/>
</dbReference>
<dbReference type="InterPro" id="IPR029261">
    <property type="entry name" value="Transposase_Znf"/>
</dbReference>
<dbReference type="AlphaFoldDB" id="M1V3B4"/>
<dbReference type="EMBL" id="AB737818">
    <property type="protein sequence ID" value="BAM94566.1"/>
    <property type="molecule type" value="Genomic_DNA"/>
</dbReference>
<dbReference type="InterPro" id="IPR047951">
    <property type="entry name" value="Transpos_ISL3"/>
</dbReference>
<evidence type="ECO:0000259" key="1">
    <source>
        <dbReference type="Pfam" id="PF01610"/>
    </source>
</evidence>
<evidence type="ECO:0000259" key="2">
    <source>
        <dbReference type="Pfam" id="PF14690"/>
    </source>
</evidence>
<protein>
    <submittedName>
        <fullName evidence="3">Putative transposase, ISL3 family</fullName>
    </submittedName>
</protein>
<feature type="domain" description="Transposase IS204/IS1001/IS1096/IS1165 DDE" evidence="1">
    <location>
        <begin position="167"/>
        <end position="412"/>
    </location>
</feature>
<accession>M1V3B4</accession>
<dbReference type="NCBIfam" id="NF033550">
    <property type="entry name" value="transpos_ISL3"/>
    <property type="match status" value="1"/>
</dbReference>
<dbReference type="Pfam" id="PF01610">
    <property type="entry name" value="DDE_Tnp_ISL3"/>
    <property type="match status" value="1"/>
</dbReference>
<gene>
    <name evidence="3" type="primary">tnp6-2</name>
</gene>
<dbReference type="PANTHER" id="PTHR33498:SF1">
    <property type="entry name" value="TRANSPOSASE FOR INSERTION SEQUENCE ELEMENT IS1557"/>
    <property type="match status" value="1"/>
</dbReference>
<organism evidence="3">
    <name type="scientific">Streptococcus suis</name>
    <dbReference type="NCBI Taxonomy" id="1307"/>
    <lineage>
        <taxon>Bacteria</taxon>
        <taxon>Bacillati</taxon>
        <taxon>Bacillota</taxon>
        <taxon>Bacilli</taxon>
        <taxon>Lactobacillales</taxon>
        <taxon>Streptococcaceae</taxon>
        <taxon>Streptococcus</taxon>
    </lineage>
</organism>
<proteinExistence type="predicted"/>
<evidence type="ECO:0000313" key="3">
    <source>
        <dbReference type="EMBL" id="BAM94566.1"/>
    </source>
</evidence>
<name>M1V3B4_STRSU</name>
<reference evidence="3" key="1">
    <citation type="journal article" date="2013" name="Appl. Environ. Microbiol.">
        <title>Genetic analysis of capsular polysaccharide synthesis gene clusters from all serotypes of Streptococcus suis: potential mechanisms for generation of capsular variation.</title>
        <authorList>
            <person name="Okura M."/>
            <person name="Takamatsu D."/>
            <person name="Maruyama F."/>
            <person name="Nozawa T."/>
            <person name="Nakagawa I."/>
            <person name="Osaki M."/>
            <person name="Sekizaki T."/>
            <person name="Gottschalk M."/>
            <person name="Kumagai Y."/>
            <person name="Hamada S."/>
        </authorList>
    </citation>
    <scope>NUCLEOTIDE SEQUENCE</scope>
    <source>
        <strain evidence="3">2524</strain>
    </source>
</reference>
<dbReference type="Pfam" id="PF14690">
    <property type="entry name" value="Zn_ribbon_ISL3"/>
    <property type="match status" value="1"/>
</dbReference>